<gene>
    <name evidence="1" type="ORF">N1851_029217</name>
</gene>
<sequence>MFVTSGRKWVLRCYTLFSQCLTSIQTTREFGDGPGRAGGESSPGVNWADELLVSHSHPPLGDSYRRLWAGIYQQPTSEAPDWPRPRAEAQARNTAFRSGDAQAYSTARADLKRGIKLAKHCYKLKVEEHFSNSNPRRMWQGIRVINLDAIINFADDTTVIGHIKNNEEVDRLAVWCEDNNLLLNTSKTKELIVDFRRNAVTHLPIHINGMTV</sequence>
<proteinExistence type="predicted"/>
<accession>A0AA47NRV3</accession>
<protein>
    <recommendedName>
        <fullName evidence="3">Reverse transcriptase domain-containing protein</fullName>
    </recommendedName>
</protein>
<dbReference type="AlphaFoldDB" id="A0AA47NRV3"/>
<comment type="caution">
    <text evidence="1">The sequence shown here is derived from an EMBL/GenBank/DDBJ whole genome shotgun (WGS) entry which is preliminary data.</text>
</comment>
<evidence type="ECO:0000313" key="2">
    <source>
        <dbReference type="Proteomes" id="UP001174136"/>
    </source>
</evidence>
<name>A0AA47NRV3_MERPO</name>
<dbReference type="Proteomes" id="UP001174136">
    <property type="component" value="Unassembled WGS sequence"/>
</dbReference>
<evidence type="ECO:0008006" key="3">
    <source>
        <dbReference type="Google" id="ProtNLM"/>
    </source>
</evidence>
<reference evidence="1" key="1">
    <citation type="journal article" date="2023" name="Front. Mar. Sci.">
        <title>A new Merluccius polli reference genome to investigate the effects of global change in West African waters.</title>
        <authorList>
            <person name="Mateo J.L."/>
            <person name="Blanco-Fernandez C."/>
            <person name="Garcia-Vazquez E."/>
            <person name="Machado-Schiaffino G."/>
        </authorList>
    </citation>
    <scope>NUCLEOTIDE SEQUENCE</scope>
    <source>
        <strain evidence="1">C29</strain>
        <tissue evidence="1">Fin</tissue>
    </source>
</reference>
<organism evidence="1 2">
    <name type="scientific">Merluccius polli</name>
    <name type="common">Benguela hake</name>
    <name type="synonym">Merluccius cadenati</name>
    <dbReference type="NCBI Taxonomy" id="89951"/>
    <lineage>
        <taxon>Eukaryota</taxon>
        <taxon>Metazoa</taxon>
        <taxon>Chordata</taxon>
        <taxon>Craniata</taxon>
        <taxon>Vertebrata</taxon>
        <taxon>Euteleostomi</taxon>
        <taxon>Actinopterygii</taxon>
        <taxon>Neopterygii</taxon>
        <taxon>Teleostei</taxon>
        <taxon>Neoteleostei</taxon>
        <taxon>Acanthomorphata</taxon>
        <taxon>Zeiogadaria</taxon>
        <taxon>Gadariae</taxon>
        <taxon>Gadiformes</taxon>
        <taxon>Gadoidei</taxon>
        <taxon>Merlucciidae</taxon>
        <taxon>Merluccius</taxon>
    </lineage>
</organism>
<evidence type="ECO:0000313" key="1">
    <source>
        <dbReference type="EMBL" id="KAK0134973.1"/>
    </source>
</evidence>
<keyword evidence="2" id="KW-1185">Reference proteome</keyword>
<dbReference type="EMBL" id="JAOPHQ010005509">
    <property type="protein sequence ID" value="KAK0134973.1"/>
    <property type="molecule type" value="Genomic_DNA"/>
</dbReference>